<evidence type="ECO:0000313" key="2">
    <source>
        <dbReference type="Proteomes" id="UP001649230"/>
    </source>
</evidence>
<dbReference type="RefSeq" id="WP_235123104.1">
    <property type="nucleotide sequence ID" value="NZ_CP090979.1"/>
</dbReference>
<dbReference type="Proteomes" id="UP001649230">
    <property type="component" value="Plasmid pYPD9-1"/>
</dbReference>
<name>A0ABY3SRH8_9BACL</name>
<reference evidence="1 2" key="1">
    <citation type="journal article" date="2024" name="Int. J. Syst. Evol. Microbiol.">
        <title>Paenibacillus hexagrammi sp. nov., a novel bacterium isolated from the gut content of Hexagrammos agrammus.</title>
        <authorList>
            <person name="Jung H.K."/>
            <person name="Kim D.G."/>
            <person name="Zin H."/>
            <person name="Park J."/>
            <person name="Jung H."/>
            <person name="Kim Y.O."/>
            <person name="Kong H.J."/>
            <person name="Kim J.W."/>
            <person name="Kim Y.S."/>
        </authorList>
    </citation>
    <scope>NUCLEOTIDE SEQUENCE [LARGE SCALE GENOMIC DNA]</scope>
    <source>
        <strain evidence="1 2">YPD9-1</strain>
    </source>
</reference>
<keyword evidence="1" id="KW-0614">Plasmid</keyword>
<gene>
    <name evidence="1" type="ORF">L0M14_30670</name>
</gene>
<dbReference type="EMBL" id="CP090979">
    <property type="protein sequence ID" value="UJF36554.1"/>
    <property type="molecule type" value="Genomic_DNA"/>
</dbReference>
<protein>
    <recommendedName>
        <fullName evidence="3">Phage protein</fullName>
    </recommendedName>
</protein>
<evidence type="ECO:0000313" key="1">
    <source>
        <dbReference type="EMBL" id="UJF36554.1"/>
    </source>
</evidence>
<organism evidence="1 2">
    <name type="scientific">Paenibacillus hexagrammi</name>
    <dbReference type="NCBI Taxonomy" id="2908839"/>
    <lineage>
        <taxon>Bacteria</taxon>
        <taxon>Bacillati</taxon>
        <taxon>Bacillota</taxon>
        <taxon>Bacilli</taxon>
        <taxon>Bacillales</taxon>
        <taxon>Paenibacillaceae</taxon>
        <taxon>Paenibacillus</taxon>
    </lineage>
</organism>
<keyword evidence="2" id="KW-1185">Reference proteome</keyword>
<accession>A0ABY3SRH8</accession>
<geneLocation type="plasmid" evidence="1 2">
    <name>pYPD9-1</name>
</geneLocation>
<evidence type="ECO:0008006" key="3">
    <source>
        <dbReference type="Google" id="ProtNLM"/>
    </source>
</evidence>
<proteinExistence type="predicted"/>
<sequence length="195" mass="23023">MRQEIVNIYQFNELEEAAKEKARQWYRNGDYIYTDGITESFEETVRERGLELSGKHPVSWSLGYCQSDYVGIDAEASVELIHRMIEADVSDRDMRWFKRLVDVFDITATTSHHHYYGQRFEVEVLAPGQYPGPIQKLADRIHAVLEQAWERYVRDLCHDLMKYGYAEIEYQSADEQVDESIICNEYEFTEDGARW</sequence>